<dbReference type="Pfam" id="PF00082">
    <property type="entry name" value="Peptidase_S8"/>
    <property type="match status" value="1"/>
</dbReference>
<dbReference type="PANTHER" id="PTHR14218:SF15">
    <property type="entry name" value="TRIPEPTIDYL-PEPTIDASE 1"/>
    <property type="match status" value="1"/>
</dbReference>
<keyword evidence="2" id="KW-0645">Protease</keyword>
<evidence type="ECO:0000256" key="4">
    <source>
        <dbReference type="ARBA" id="ARBA00022801"/>
    </source>
</evidence>
<protein>
    <submittedName>
        <fullName evidence="9">Kumamolisin</fullName>
    </submittedName>
</protein>
<keyword evidence="5" id="KW-0720">Serine protease</keyword>
<comment type="cofactor">
    <cofactor evidence="1">
        <name>Ca(2+)</name>
        <dbReference type="ChEBI" id="CHEBI:29108"/>
    </cofactor>
</comment>
<keyword evidence="3" id="KW-0479">Metal-binding</keyword>
<keyword evidence="7" id="KW-0865">Zymogen</keyword>
<dbReference type="EMBL" id="JAUSQZ010000001">
    <property type="protein sequence ID" value="MDP9828963.1"/>
    <property type="molecule type" value="Genomic_DNA"/>
</dbReference>
<name>A0ABT9P8F0_9ACTN</name>
<dbReference type="RefSeq" id="WP_307246697.1">
    <property type="nucleotide sequence ID" value="NZ_JAUSQZ010000001.1"/>
</dbReference>
<evidence type="ECO:0000256" key="1">
    <source>
        <dbReference type="ARBA" id="ARBA00001913"/>
    </source>
</evidence>
<evidence type="ECO:0000313" key="9">
    <source>
        <dbReference type="EMBL" id="MDP9828963.1"/>
    </source>
</evidence>
<comment type="caution">
    <text evidence="9">The sequence shown here is derived from an EMBL/GenBank/DDBJ whole genome shotgun (WGS) entry which is preliminary data.</text>
</comment>
<evidence type="ECO:0000256" key="6">
    <source>
        <dbReference type="ARBA" id="ARBA00022837"/>
    </source>
</evidence>
<dbReference type="Pfam" id="PF09286">
    <property type="entry name" value="Pro-kuma_activ"/>
    <property type="match status" value="1"/>
</dbReference>
<dbReference type="Proteomes" id="UP001235712">
    <property type="component" value="Unassembled WGS sequence"/>
</dbReference>
<gene>
    <name evidence="9" type="ORF">J2S57_004712</name>
</gene>
<dbReference type="SUPFAM" id="SSF54897">
    <property type="entry name" value="Protease propeptides/inhibitors"/>
    <property type="match status" value="1"/>
</dbReference>
<evidence type="ECO:0000256" key="2">
    <source>
        <dbReference type="ARBA" id="ARBA00022670"/>
    </source>
</evidence>
<dbReference type="PROSITE" id="PS51695">
    <property type="entry name" value="SEDOLISIN"/>
    <property type="match status" value="1"/>
</dbReference>
<sequence>MTDDDHVVLSAHTSRPWLPERPLDASPVPGSTARVSLLLRRRAPLPHQLVQTPAVISNRELAERFGADPADIALVEGTLGRHGLRTVQVDHESRLLTVEGPLSALAEVFGSRIRLYEGEDPFRPGPVRYRRHLGEVLLPAELDGIVMSVVGLGTQPVARPEFHVPDDEPRITYSAVELGRLYRFPASHDGTGQRLAVVSLGGMCRPDDLDGYFRSLGLATPDITHVSVDGAPVTPQSGPATRFDLEVTLDLQIAGALAPGATILNYVTRNNGQGILLALKAAVHATPSPTVISLSWGSPEITWSGQLALAVHDLLEDAAALGITVCAASGDSGSTSGMPDGAPHVNYPASDPYVLACGGTTLLADPATNVIHAETAWNTGAFSATGGGVSGVFGLPEWQATVDVPVRSDSGEPGRGVPDVAANADNRTGYRVRLGGTEICVGGTSAATPLWAALICRVTQSLERPLGLLQPLIYRDLQAEVVTTGFRDVVAGDNGTYTARPGWDPNTGLGSPHGEDLLEVLHRRVAEA</sequence>
<proteinExistence type="predicted"/>
<evidence type="ECO:0000256" key="5">
    <source>
        <dbReference type="ARBA" id="ARBA00022825"/>
    </source>
</evidence>
<keyword evidence="10" id="KW-1185">Reference proteome</keyword>
<reference evidence="9 10" key="1">
    <citation type="submission" date="2023-07" db="EMBL/GenBank/DDBJ databases">
        <title>Sequencing the genomes of 1000 actinobacteria strains.</title>
        <authorList>
            <person name="Klenk H.-P."/>
        </authorList>
    </citation>
    <scope>NUCLEOTIDE SEQUENCE [LARGE SCALE GENOMIC DNA]</scope>
    <source>
        <strain evidence="9 10">DSM 44388</strain>
    </source>
</reference>
<dbReference type="SMART" id="SM00944">
    <property type="entry name" value="Pro-kuma_activ"/>
    <property type="match status" value="1"/>
</dbReference>
<evidence type="ECO:0000256" key="7">
    <source>
        <dbReference type="ARBA" id="ARBA00023145"/>
    </source>
</evidence>
<organism evidence="9 10">
    <name type="scientific">Kineosporia succinea</name>
    <dbReference type="NCBI Taxonomy" id="84632"/>
    <lineage>
        <taxon>Bacteria</taxon>
        <taxon>Bacillati</taxon>
        <taxon>Actinomycetota</taxon>
        <taxon>Actinomycetes</taxon>
        <taxon>Kineosporiales</taxon>
        <taxon>Kineosporiaceae</taxon>
        <taxon>Kineosporia</taxon>
    </lineage>
</organism>
<dbReference type="SUPFAM" id="SSF52743">
    <property type="entry name" value="Subtilisin-like"/>
    <property type="match status" value="1"/>
</dbReference>
<evidence type="ECO:0000259" key="8">
    <source>
        <dbReference type="PROSITE" id="PS51695"/>
    </source>
</evidence>
<keyword evidence="4" id="KW-0378">Hydrolase</keyword>
<evidence type="ECO:0000256" key="3">
    <source>
        <dbReference type="ARBA" id="ARBA00022723"/>
    </source>
</evidence>
<dbReference type="InterPro" id="IPR050819">
    <property type="entry name" value="Tripeptidyl-peptidase_I"/>
</dbReference>
<dbReference type="PANTHER" id="PTHR14218">
    <property type="entry name" value="PROTEASE S8 TRIPEPTIDYL PEPTIDASE I CLN2"/>
    <property type="match status" value="1"/>
</dbReference>
<accession>A0ABT9P8F0</accession>
<dbReference type="Gene3D" id="3.40.50.200">
    <property type="entry name" value="Peptidase S8/S53 domain"/>
    <property type="match status" value="1"/>
</dbReference>
<keyword evidence="6" id="KW-0106">Calcium</keyword>
<dbReference type="CDD" id="cd04056">
    <property type="entry name" value="Peptidases_S53"/>
    <property type="match status" value="1"/>
</dbReference>
<dbReference type="InterPro" id="IPR000209">
    <property type="entry name" value="Peptidase_S8/S53_dom"/>
</dbReference>
<dbReference type="InterPro" id="IPR015366">
    <property type="entry name" value="S53_propep"/>
</dbReference>
<evidence type="ECO:0000313" key="10">
    <source>
        <dbReference type="Proteomes" id="UP001235712"/>
    </source>
</evidence>
<feature type="domain" description="Peptidase S53" evidence="8">
    <location>
        <begin position="172"/>
        <end position="524"/>
    </location>
</feature>
<dbReference type="InterPro" id="IPR030400">
    <property type="entry name" value="Sedolisin_dom"/>
</dbReference>
<dbReference type="InterPro" id="IPR036852">
    <property type="entry name" value="Peptidase_S8/S53_dom_sf"/>
</dbReference>